<name>A0A523YPU9_UNCAE</name>
<accession>A0A523YPU9</accession>
<dbReference type="SUPFAM" id="SSF49299">
    <property type="entry name" value="PKD domain"/>
    <property type="match status" value="1"/>
</dbReference>
<dbReference type="InterPro" id="IPR013783">
    <property type="entry name" value="Ig-like_fold"/>
</dbReference>
<comment type="caution">
    <text evidence="3">The sequence shown here is derived from an EMBL/GenBank/DDBJ whole genome shotgun (WGS) entry which is preliminary data.</text>
</comment>
<feature type="signal peptide" evidence="1">
    <location>
        <begin position="1"/>
        <end position="25"/>
    </location>
</feature>
<sequence length="451" mass="49615">MIKKLAKLFWMAAFLILFFCSFAQSAEIQLVSGERLQGDVLSVGEGKMVLGCSWGEADIKLEAVEEIYFVSREQKVSDKGLLLRDGTNLLGAQLTEKKGERFVFDLPYGRLIITDPEQLLYVNLKSPGGLLIPQGLKSVSCYILLQSRGEFARERIVGELLQYLDGAFKVRTLQGILQVPEAAVRGITFTGEKLSLEKPDLKIWDNIPVQGKPVSFVEDTWTIEAPFGVFLVEEAGMIKEITYPPNQLSPPEKEGMFVSLRVGTDLWGDILAWEDKNVELSTQYGTLTIPSSEILRILSVSLAAVPNTPPNVLSLSAKPSTLKPQEVSLITCLAEDSDGGALTYEWAVSGGSIEGSGSQVKFKSPYQEGNYSVEVTVADEEGREAKKRILVSVAQPRIDWSMFRYDSQRSGETNSKGPNIDVALLWNYETQDTIFSSPAVAEGTVYVGSSD</sequence>
<dbReference type="InterPro" id="IPR011047">
    <property type="entry name" value="Quinoprotein_ADH-like_sf"/>
</dbReference>
<dbReference type="AlphaFoldDB" id="A0A523YPU9"/>
<feature type="domain" description="PKD" evidence="2">
    <location>
        <begin position="323"/>
        <end position="385"/>
    </location>
</feature>
<gene>
    <name evidence="3" type="ORF">E3J33_01660</name>
</gene>
<dbReference type="Gene3D" id="2.60.40.10">
    <property type="entry name" value="Immunoglobulins"/>
    <property type="match status" value="1"/>
</dbReference>
<dbReference type="Pfam" id="PF00801">
    <property type="entry name" value="PKD"/>
    <property type="match status" value="1"/>
</dbReference>
<evidence type="ECO:0000313" key="4">
    <source>
        <dbReference type="Proteomes" id="UP000316925"/>
    </source>
</evidence>
<feature type="non-terminal residue" evidence="3">
    <location>
        <position position="451"/>
    </location>
</feature>
<dbReference type="Gene3D" id="2.40.10.480">
    <property type="match status" value="1"/>
</dbReference>
<evidence type="ECO:0000256" key="1">
    <source>
        <dbReference type="SAM" id="SignalP"/>
    </source>
</evidence>
<feature type="chain" id="PRO_5022203031" description="PKD domain-containing protein" evidence="1">
    <location>
        <begin position="26"/>
        <end position="451"/>
    </location>
</feature>
<evidence type="ECO:0000259" key="2">
    <source>
        <dbReference type="Pfam" id="PF00801"/>
    </source>
</evidence>
<organism evidence="3 4">
    <name type="scientific">Aerophobetes bacterium</name>
    <dbReference type="NCBI Taxonomy" id="2030807"/>
    <lineage>
        <taxon>Bacteria</taxon>
        <taxon>Candidatus Aerophobota</taxon>
    </lineage>
</organism>
<evidence type="ECO:0000313" key="3">
    <source>
        <dbReference type="EMBL" id="TET93535.1"/>
    </source>
</evidence>
<dbReference type="Proteomes" id="UP000316925">
    <property type="component" value="Unassembled WGS sequence"/>
</dbReference>
<dbReference type="SUPFAM" id="SSF50998">
    <property type="entry name" value="Quinoprotein alcohol dehydrogenase-like"/>
    <property type="match status" value="1"/>
</dbReference>
<dbReference type="InterPro" id="IPR000601">
    <property type="entry name" value="PKD_dom"/>
</dbReference>
<keyword evidence="1" id="KW-0732">Signal</keyword>
<proteinExistence type="predicted"/>
<reference evidence="3 4" key="1">
    <citation type="submission" date="2019-03" db="EMBL/GenBank/DDBJ databases">
        <title>Metabolic potential of uncultured bacteria and archaea associated with petroleum seepage in deep-sea sediments.</title>
        <authorList>
            <person name="Dong X."/>
            <person name="Hubert C."/>
        </authorList>
    </citation>
    <scope>NUCLEOTIDE SEQUENCE [LARGE SCALE GENOMIC DNA]</scope>
    <source>
        <strain evidence="3">E29_bin28</strain>
    </source>
</reference>
<dbReference type="EMBL" id="SOIJ01000096">
    <property type="protein sequence ID" value="TET93535.1"/>
    <property type="molecule type" value="Genomic_DNA"/>
</dbReference>
<protein>
    <recommendedName>
        <fullName evidence="2">PKD domain-containing protein</fullName>
    </recommendedName>
</protein>
<dbReference type="InterPro" id="IPR035986">
    <property type="entry name" value="PKD_dom_sf"/>
</dbReference>